<name>A0A914NGK1_MELIC</name>
<evidence type="ECO:0000313" key="2">
    <source>
        <dbReference type="WBParaSite" id="Minc3s04729g36896"/>
    </source>
</evidence>
<dbReference type="Proteomes" id="UP000887563">
    <property type="component" value="Unplaced"/>
</dbReference>
<accession>A0A914NGK1</accession>
<dbReference type="AlphaFoldDB" id="A0A914NGK1"/>
<protein>
    <submittedName>
        <fullName evidence="2">Uncharacterized protein</fullName>
    </submittedName>
</protein>
<keyword evidence="1" id="KW-1185">Reference proteome</keyword>
<proteinExistence type="predicted"/>
<dbReference type="WBParaSite" id="Minc3s04729g36896">
    <property type="protein sequence ID" value="Minc3s04729g36896"/>
    <property type="gene ID" value="Minc3s04729g36896"/>
</dbReference>
<reference evidence="2" key="1">
    <citation type="submission" date="2022-11" db="UniProtKB">
        <authorList>
            <consortium name="WormBaseParasite"/>
        </authorList>
    </citation>
    <scope>IDENTIFICATION</scope>
</reference>
<evidence type="ECO:0000313" key="1">
    <source>
        <dbReference type="Proteomes" id="UP000887563"/>
    </source>
</evidence>
<sequence length="155" mass="18385">MRGSEQENEIIEHHQRLVGEKEQLSRRQDYLNFQLELSEVDFKIINLRKLLATSVGENEENLNNEVDGENILINGRRDSNQMLMELKEFMDIKDELTHKLSDLEAEDEEGIERSKLILEQTRNQNLNFRRGTQDPLNVSKRLMGWLNGMEQRFRQ</sequence>
<organism evidence="1 2">
    <name type="scientific">Meloidogyne incognita</name>
    <name type="common">Southern root-knot nematode worm</name>
    <name type="synonym">Oxyuris incognita</name>
    <dbReference type="NCBI Taxonomy" id="6306"/>
    <lineage>
        <taxon>Eukaryota</taxon>
        <taxon>Metazoa</taxon>
        <taxon>Ecdysozoa</taxon>
        <taxon>Nematoda</taxon>
        <taxon>Chromadorea</taxon>
        <taxon>Rhabditida</taxon>
        <taxon>Tylenchina</taxon>
        <taxon>Tylenchomorpha</taxon>
        <taxon>Tylenchoidea</taxon>
        <taxon>Meloidogynidae</taxon>
        <taxon>Meloidogyninae</taxon>
        <taxon>Meloidogyne</taxon>
        <taxon>Meloidogyne incognita group</taxon>
    </lineage>
</organism>